<reference evidence="2 3" key="1">
    <citation type="journal article" date="2013" name="Genome Biol.">
        <title>The genome sequence of the most widely cultivated cacao type and its use to identify candidate genes regulating pod color.</title>
        <authorList>
            <person name="Motamayor J.C."/>
            <person name="Mockaitis K."/>
            <person name="Schmutz J."/>
            <person name="Haiminen N."/>
            <person name="Iii D.L."/>
            <person name="Cornejo O."/>
            <person name="Findley S.D."/>
            <person name="Zheng P."/>
            <person name="Utro F."/>
            <person name="Royaert S."/>
            <person name="Saski C."/>
            <person name="Jenkins J."/>
            <person name="Podicheti R."/>
            <person name="Zhao M."/>
            <person name="Scheffler B.E."/>
            <person name="Stack J.C."/>
            <person name="Feltus F.A."/>
            <person name="Mustiga G.M."/>
            <person name="Amores F."/>
            <person name="Phillips W."/>
            <person name="Marelli J.P."/>
            <person name="May G.D."/>
            <person name="Shapiro H."/>
            <person name="Ma J."/>
            <person name="Bustamante C.D."/>
            <person name="Schnell R.J."/>
            <person name="Main D."/>
            <person name="Gilbert D."/>
            <person name="Parida L."/>
            <person name="Kuhn D.N."/>
        </authorList>
    </citation>
    <scope>NUCLEOTIDE SEQUENCE [LARGE SCALE GENOMIC DNA]</scope>
    <source>
        <strain evidence="3">cv. Matina 1-6</strain>
    </source>
</reference>
<dbReference type="Proteomes" id="UP000026915">
    <property type="component" value="Chromosome 9"/>
</dbReference>
<protein>
    <submittedName>
        <fullName evidence="2">Uncharacterized protein</fullName>
    </submittedName>
</protein>
<feature type="region of interest" description="Disordered" evidence="1">
    <location>
        <begin position="1"/>
        <end position="22"/>
    </location>
</feature>
<gene>
    <name evidence="2" type="ORF">TCM_041009</name>
</gene>
<evidence type="ECO:0000313" key="3">
    <source>
        <dbReference type="Proteomes" id="UP000026915"/>
    </source>
</evidence>
<dbReference type="HOGENOM" id="CLU_2982962_0_0_1"/>
<proteinExistence type="predicted"/>
<evidence type="ECO:0000313" key="2">
    <source>
        <dbReference type="EMBL" id="EOY33002.1"/>
    </source>
</evidence>
<feature type="compositionally biased region" description="Polar residues" evidence="1">
    <location>
        <begin position="10"/>
        <end position="19"/>
    </location>
</feature>
<dbReference type="EMBL" id="CM001887">
    <property type="protein sequence ID" value="EOY33002.1"/>
    <property type="molecule type" value="Genomic_DNA"/>
</dbReference>
<evidence type="ECO:0000256" key="1">
    <source>
        <dbReference type="SAM" id="MobiDB-lite"/>
    </source>
</evidence>
<sequence>MYTHSRQQKDVSQPLSQNATDEHYVDVLKKPKKVQLKSRVNSFWNPQSRPNVSCSYMI</sequence>
<name>A0A061GUY7_THECC</name>
<accession>A0A061GUY7</accession>
<dbReference type="Gramene" id="EOY33002">
    <property type="protein sequence ID" value="EOY33002"/>
    <property type="gene ID" value="TCM_041009"/>
</dbReference>
<dbReference type="AlphaFoldDB" id="A0A061GUY7"/>
<organism evidence="2 3">
    <name type="scientific">Theobroma cacao</name>
    <name type="common">Cacao</name>
    <name type="synonym">Cocoa</name>
    <dbReference type="NCBI Taxonomy" id="3641"/>
    <lineage>
        <taxon>Eukaryota</taxon>
        <taxon>Viridiplantae</taxon>
        <taxon>Streptophyta</taxon>
        <taxon>Embryophyta</taxon>
        <taxon>Tracheophyta</taxon>
        <taxon>Spermatophyta</taxon>
        <taxon>Magnoliopsida</taxon>
        <taxon>eudicotyledons</taxon>
        <taxon>Gunneridae</taxon>
        <taxon>Pentapetalae</taxon>
        <taxon>rosids</taxon>
        <taxon>malvids</taxon>
        <taxon>Malvales</taxon>
        <taxon>Malvaceae</taxon>
        <taxon>Byttnerioideae</taxon>
        <taxon>Theobroma</taxon>
    </lineage>
</organism>
<dbReference type="InParanoid" id="A0A061GUY7"/>
<keyword evidence="3" id="KW-1185">Reference proteome</keyword>